<feature type="compositionally biased region" description="Pro residues" evidence="1">
    <location>
        <begin position="213"/>
        <end position="222"/>
    </location>
</feature>
<feature type="domain" description="BTB" evidence="2">
    <location>
        <begin position="40"/>
        <end position="105"/>
    </location>
</feature>
<dbReference type="InterPro" id="IPR011333">
    <property type="entry name" value="SKP1/BTB/POZ_sf"/>
</dbReference>
<protein>
    <recommendedName>
        <fullName evidence="2">BTB domain-containing protein</fullName>
    </recommendedName>
</protein>
<dbReference type="Gene3D" id="3.30.710.10">
    <property type="entry name" value="Potassium Channel Kv1.1, Chain A"/>
    <property type="match status" value="1"/>
</dbReference>
<dbReference type="PROSITE" id="PS50097">
    <property type="entry name" value="BTB"/>
    <property type="match status" value="1"/>
</dbReference>
<feature type="region of interest" description="Disordered" evidence="1">
    <location>
        <begin position="208"/>
        <end position="239"/>
    </location>
</feature>
<dbReference type="OrthoDB" id="3220652at2759"/>
<dbReference type="Proteomes" id="UP000310158">
    <property type="component" value="Unassembled WGS sequence"/>
</dbReference>
<dbReference type="EMBL" id="SGPL01000280">
    <property type="protein sequence ID" value="THH14391.1"/>
    <property type="molecule type" value="Genomic_DNA"/>
</dbReference>
<keyword evidence="4" id="KW-1185">Reference proteome</keyword>
<evidence type="ECO:0000313" key="4">
    <source>
        <dbReference type="Proteomes" id="UP000310158"/>
    </source>
</evidence>
<dbReference type="CDD" id="cd18186">
    <property type="entry name" value="BTB_POZ_ZBTB_KLHL-like"/>
    <property type="match status" value="1"/>
</dbReference>
<dbReference type="Pfam" id="PF00651">
    <property type="entry name" value="BTB"/>
    <property type="match status" value="1"/>
</dbReference>
<dbReference type="SMART" id="SM00225">
    <property type="entry name" value="BTB"/>
    <property type="match status" value="1"/>
</dbReference>
<dbReference type="SUPFAM" id="SSF54695">
    <property type="entry name" value="POZ domain"/>
    <property type="match status" value="1"/>
</dbReference>
<name>A0A4S4LS25_9AGAM</name>
<accession>A0A4S4LS25</accession>
<gene>
    <name evidence="3" type="ORF">EW146_g5936</name>
</gene>
<evidence type="ECO:0000313" key="3">
    <source>
        <dbReference type="EMBL" id="THH14391.1"/>
    </source>
</evidence>
<dbReference type="AlphaFoldDB" id="A0A4S4LS25"/>
<sequence length="396" mass="44777">MKQTPLLSSTPDDELILLPFAIPELNGCHRICKDFWLSDGNVVLLSGTCVFKVHRGHLARHSDVFKDLFSIPQPEEQPHLYGLPFVELYDNPSDVYCLLRALYDGLYFRKPFPKDFPFLAGVLRLSTKYMIENLRTLCIAHLQCNFPLTLEGWDQREKAATDANGRYGPRDSIPNPILVINLARELDLEFLLPAAFYDLARYGASKTAMGAAPQPPPFPPAVPTTSSDPSPPPEATSIPSHVFLSHEDLVTTFRGREAAQRTIAAFISKELTERPISPSCLHQDDDSGRQCHESFYFITLNTLRSVGGIASGRDADPLFTLLQTIDMLHRTDFSDGERLYGLRLCCFCKLDFATAVNRARAELWKEIPAWFELENFQKLCQRVRDESQNQEGWILI</sequence>
<evidence type="ECO:0000259" key="2">
    <source>
        <dbReference type="PROSITE" id="PS50097"/>
    </source>
</evidence>
<evidence type="ECO:0000256" key="1">
    <source>
        <dbReference type="SAM" id="MobiDB-lite"/>
    </source>
</evidence>
<comment type="caution">
    <text evidence="3">The sequence shown here is derived from an EMBL/GenBank/DDBJ whole genome shotgun (WGS) entry which is preliminary data.</text>
</comment>
<proteinExistence type="predicted"/>
<dbReference type="InterPro" id="IPR000210">
    <property type="entry name" value="BTB/POZ_dom"/>
</dbReference>
<reference evidence="3 4" key="1">
    <citation type="submission" date="2019-02" db="EMBL/GenBank/DDBJ databases">
        <title>Genome sequencing of the rare red list fungi Bondarzewia mesenterica.</title>
        <authorList>
            <person name="Buettner E."/>
            <person name="Kellner H."/>
        </authorList>
    </citation>
    <scope>NUCLEOTIDE SEQUENCE [LARGE SCALE GENOMIC DNA]</scope>
    <source>
        <strain evidence="3 4">DSM 108281</strain>
    </source>
</reference>
<organism evidence="3 4">
    <name type="scientific">Bondarzewia mesenterica</name>
    <dbReference type="NCBI Taxonomy" id="1095465"/>
    <lineage>
        <taxon>Eukaryota</taxon>
        <taxon>Fungi</taxon>
        <taxon>Dikarya</taxon>
        <taxon>Basidiomycota</taxon>
        <taxon>Agaricomycotina</taxon>
        <taxon>Agaricomycetes</taxon>
        <taxon>Russulales</taxon>
        <taxon>Bondarzewiaceae</taxon>
        <taxon>Bondarzewia</taxon>
    </lineage>
</organism>